<sequence length="168" mass="18781">MIVLGLDWAYSSQDQTKGPKQSIRSRGRFFKSPRRASYTEWYKYGIACLVKERGIQADTQRQRDAPQRSQAPQAISSSSSTSSSARPGQQAISSSSSTSSSTRHAQKAISSFSSLDRPARNPSLDTKLIFGNQDRPQAISLFSSWIVQLAIRVWTRRTPSDVRIILRN</sequence>
<organism evidence="2 3">
    <name type="scientific">Arabidopsis thaliana</name>
    <name type="common">Mouse-ear cress</name>
    <dbReference type="NCBI Taxonomy" id="3702"/>
    <lineage>
        <taxon>Eukaryota</taxon>
        <taxon>Viridiplantae</taxon>
        <taxon>Streptophyta</taxon>
        <taxon>Embryophyta</taxon>
        <taxon>Tracheophyta</taxon>
        <taxon>Spermatophyta</taxon>
        <taxon>Magnoliopsida</taxon>
        <taxon>eudicotyledons</taxon>
        <taxon>Gunneridae</taxon>
        <taxon>Pentapetalae</taxon>
        <taxon>rosids</taxon>
        <taxon>malvids</taxon>
        <taxon>Brassicales</taxon>
        <taxon>Brassicaceae</taxon>
        <taxon>Camelineae</taxon>
        <taxon>Arabidopsis</taxon>
    </lineage>
</organism>
<dbReference type="ExpressionAtlas" id="A0A654FMF0">
    <property type="expression patterns" value="differential"/>
</dbReference>
<accession>A0A654FMF0</accession>
<proteinExistence type="predicted"/>
<feature type="compositionally biased region" description="Low complexity" evidence="1">
    <location>
        <begin position="67"/>
        <end position="102"/>
    </location>
</feature>
<dbReference type="Proteomes" id="UP000426265">
    <property type="component" value="Unassembled WGS sequence"/>
</dbReference>
<name>A0A654FMF0_ARATH</name>
<evidence type="ECO:0000256" key="1">
    <source>
        <dbReference type="SAM" id="MobiDB-lite"/>
    </source>
</evidence>
<dbReference type="AlphaFoldDB" id="A0A654FMF0"/>
<evidence type="ECO:0000313" key="3">
    <source>
        <dbReference type="Proteomes" id="UP000426265"/>
    </source>
</evidence>
<reference evidence="2 3" key="1">
    <citation type="submission" date="2019-11" db="EMBL/GenBank/DDBJ databases">
        <authorList>
            <person name="Jiao W.-B."/>
            <person name="Schneeberger K."/>
        </authorList>
    </citation>
    <scope>NUCLEOTIDE SEQUENCE [LARGE SCALE GENOMIC DNA]</scope>
    <source>
        <strain evidence="3">cv. An-1</strain>
    </source>
</reference>
<feature type="compositionally biased region" description="Basic and acidic residues" evidence="1">
    <location>
        <begin position="57"/>
        <end position="66"/>
    </location>
</feature>
<gene>
    <name evidence="2" type="ORF">AN1_LOCUS17465</name>
</gene>
<evidence type="ECO:0000313" key="2">
    <source>
        <dbReference type="EMBL" id="VYS62037.1"/>
    </source>
</evidence>
<dbReference type="EMBL" id="CACRSJ010000109">
    <property type="protein sequence ID" value="VYS62037.1"/>
    <property type="molecule type" value="Genomic_DNA"/>
</dbReference>
<protein>
    <submittedName>
        <fullName evidence="2">Uncharacterized protein</fullName>
    </submittedName>
</protein>
<feature type="region of interest" description="Disordered" evidence="1">
    <location>
        <begin position="57"/>
        <end position="118"/>
    </location>
</feature>